<feature type="compositionally biased region" description="Basic and acidic residues" evidence="1">
    <location>
        <begin position="293"/>
        <end position="302"/>
    </location>
</feature>
<feature type="region of interest" description="Disordered" evidence="1">
    <location>
        <begin position="85"/>
        <end position="114"/>
    </location>
</feature>
<dbReference type="KEGG" id="acan:ACA1_149060"/>
<organism evidence="2 3">
    <name type="scientific">Acanthamoeba castellanii (strain ATCC 30010 / Neff)</name>
    <dbReference type="NCBI Taxonomy" id="1257118"/>
    <lineage>
        <taxon>Eukaryota</taxon>
        <taxon>Amoebozoa</taxon>
        <taxon>Discosea</taxon>
        <taxon>Longamoebia</taxon>
        <taxon>Centramoebida</taxon>
        <taxon>Acanthamoebidae</taxon>
        <taxon>Acanthamoeba</taxon>
    </lineage>
</organism>
<feature type="compositionally biased region" description="Basic and acidic residues" evidence="1">
    <location>
        <begin position="253"/>
        <end position="267"/>
    </location>
</feature>
<dbReference type="Proteomes" id="UP000011083">
    <property type="component" value="Unassembled WGS sequence"/>
</dbReference>
<evidence type="ECO:0000313" key="3">
    <source>
        <dbReference type="Proteomes" id="UP000011083"/>
    </source>
</evidence>
<dbReference type="EMBL" id="KB007870">
    <property type="protein sequence ID" value="ELR22739.1"/>
    <property type="molecule type" value="Genomic_DNA"/>
</dbReference>
<reference evidence="2 3" key="1">
    <citation type="journal article" date="2013" name="Genome Biol.">
        <title>Genome of Acanthamoeba castellanii highlights extensive lateral gene transfer and early evolution of tyrosine kinase signaling.</title>
        <authorList>
            <person name="Clarke M."/>
            <person name="Lohan A.J."/>
            <person name="Liu B."/>
            <person name="Lagkouvardos I."/>
            <person name="Roy S."/>
            <person name="Zafar N."/>
            <person name="Bertelli C."/>
            <person name="Schilde C."/>
            <person name="Kianianmomeni A."/>
            <person name="Burglin T.R."/>
            <person name="Frech C."/>
            <person name="Turcotte B."/>
            <person name="Kopec K.O."/>
            <person name="Synnott J.M."/>
            <person name="Choo C."/>
            <person name="Paponov I."/>
            <person name="Finkler A."/>
            <person name="Soon Heng Tan C."/>
            <person name="Hutchins A.P."/>
            <person name="Weinmeier T."/>
            <person name="Rattei T."/>
            <person name="Chu J.S."/>
            <person name="Gimenez G."/>
            <person name="Irimia M."/>
            <person name="Rigden D.J."/>
            <person name="Fitzpatrick D.A."/>
            <person name="Lorenzo-Morales J."/>
            <person name="Bateman A."/>
            <person name="Chiu C.H."/>
            <person name="Tang P."/>
            <person name="Hegemann P."/>
            <person name="Fromm H."/>
            <person name="Raoult D."/>
            <person name="Greub G."/>
            <person name="Miranda-Saavedra D."/>
            <person name="Chen N."/>
            <person name="Nash P."/>
            <person name="Ginger M.L."/>
            <person name="Horn M."/>
            <person name="Schaap P."/>
            <person name="Caler L."/>
            <person name="Loftus B."/>
        </authorList>
    </citation>
    <scope>NUCLEOTIDE SEQUENCE [LARGE SCALE GENOMIC DNA]</scope>
    <source>
        <strain evidence="2 3">Neff</strain>
    </source>
</reference>
<evidence type="ECO:0000256" key="1">
    <source>
        <dbReference type="SAM" id="MobiDB-lite"/>
    </source>
</evidence>
<accession>L8HB46</accession>
<dbReference type="OrthoDB" id="409395at2759"/>
<dbReference type="RefSeq" id="XP_004351516.1">
    <property type="nucleotide sequence ID" value="XM_004351464.1"/>
</dbReference>
<dbReference type="AlphaFoldDB" id="L8HB46"/>
<evidence type="ECO:0000313" key="2">
    <source>
        <dbReference type="EMBL" id="ELR22739.1"/>
    </source>
</evidence>
<dbReference type="GeneID" id="14923697"/>
<name>L8HB46_ACACF</name>
<feature type="compositionally biased region" description="Low complexity" evidence="1">
    <location>
        <begin position="229"/>
        <end position="239"/>
    </location>
</feature>
<dbReference type="Gene3D" id="3.50.50.100">
    <property type="match status" value="1"/>
</dbReference>
<gene>
    <name evidence="2" type="ORF">ACA1_149060</name>
</gene>
<dbReference type="VEuPathDB" id="AmoebaDB:ACA1_149060"/>
<feature type="compositionally biased region" description="Acidic residues" evidence="1">
    <location>
        <begin position="268"/>
        <end position="292"/>
    </location>
</feature>
<protein>
    <submittedName>
        <fullName evidence="2">Uncharacterized protein</fullName>
    </submittedName>
</protein>
<keyword evidence="3" id="KW-1185">Reference proteome</keyword>
<proteinExistence type="predicted"/>
<feature type="region of interest" description="Disordered" evidence="1">
    <location>
        <begin position="226"/>
        <end position="302"/>
    </location>
</feature>
<sequence length="302" mass="34043">MKLLAQQLRPADRVRVTLICDTTTAWYSGMLPACLAQIYHPSELQIRLEPLAKWCGARFIHAWAERIDFARNLVVCRRVADHQSGDLTDYPPRPPPPTTAEDAEAEAEAEERSHEDYVPSIRICCAGGTRLRRGRNEASLDVYAPQANFLALMMTGDGQAIGSYRGMAYTGSLAWKLKDKIDRSFMRLFDVAHMGPSPVARAPEWDDKHPSWQRSQRRCAAKKAKTNAKAKATDAASADMVRHVDDDNDGEIEAARRQIQERERMAEDEVVGDDAGGAEEDEEDEGEGDDREDSWWWREPSR</sequence>